<dbReference type="EMBL" id="CP013195">
    <property type="protein sequence ID" value="ALO48696.1"/>
    <property type="molecule type" value="Genomic_DNA"/>
</dbReference>
<evidence type="ECO:0000256" key="3">
    <source>
        <dbReference type="ARBA" id="ARBA00022691"/>
    </source>
</evidence>
<evidence type="ECO:0000256" key="1">
    <source>
        <dbReference type="ARBA" id="ARBA00001966"/>
    </source>
</evidence>
<dbReference type="AlphaFoldDB" id="A0A0S2KK66"/>
<evidence type="ECO:0000256" key="5">
    <source>
        <dbReference type="ARBA" id="ARBA00023004"/>
    </source>
</evidence>
<dbReference type="KEGG" id="peo:AS203_06065"/>
<dbReference type="eggNOG" id="COG0602">
    <property type="taxonomic scope" value="Bacteria"/>
</dbReference>
<dbReference type="GO" id="GO:0051539">
    <property type="term" value="F:4 iron, 4 sulfur cluster binding"/>
    <property type="evidence" value="ECO:0007669"/>
    <property type="project" value="UniProtKB-KW"/>
</dbReference>
<dbReference type="SFLD" id="SFLDS00029">
    <property type="entry name" value="Radical_SAM"/>
    <property type="match status" value="1"/>
</dbReference>
<keyword evidence="6" id="KW-0411">Iron-sulfur</keyword>
<comment type="similarity">
    <text evidence="7">Belongs to the organic radical-activating enzymes family.</text>
</comment>
<dbReference type="SFLD" id="SFLDG01063">
    <property type="entry name" value="activating_enzymes__group_1"/>
    <property type="match status" value="1"/>
</dbReference>
<organism evidence="8 9">
    <name type="scientific">Hoylesella enoeca</name>
    <dbReference type="NCBI Taxonomy" id="76123"/>
    <lineage>
        <taxon>Bacteria</taxon>
        <taxon>Pseudomonadati</taxon>
        <taxon>Bacteroidota</taxon>
        <taxon>Bacteroidia</taxon>
        <taxon>Bacteroidales</taxon>
        <taxon>Prevotellaceae</taxon>
        <taxon>Hoylesella</taxon>
    </lineage>
</organism>
<keyword evidence="3" id="KW-0949">S-adenosyl-L-methionine</keyword>
<dbReference type="NCBIfam" id="TIGR02491">
    <property type="entry name" value="NrdG"/>
    <property type="match status" value="1"/>
</dbReference>
<comment type="cofactor">
    <cofactor evidence="1">
        <name>[4Fe-4S] cluster</name>
        <dbReference type="ChEBI" id="CHEBI:49883"/>
    </cofactor>
</comment>
<dbReference type="InterPro" id="IPR013785">
    <property type="entry name" value="Aldolase_TIM"/>
</dbReference>
<evidence type="ECO:0000313" key="8">
    <source>
        <dbReference type="EMBL" id="ALO48696.1"/>
    </source>
</evidence>
<dbReference type="OrthoDB" id="9782387at2"/>
<dbReference type="RefSeq" id="WP_025065649.1">
    <property type="nucleotide sequence ID" value="NZ_CP013195.1"/>
</dbReference>
<dbReference type="InterPro" id="IPR058240">
    <property type="entry name" value="rSAM_sf"/>
</dbReference>
<dbReference type="STRING" id="76123.AS203_06065"/>
<evidence type="ECO:0000256" key="2">
    <source>
        <dbReference type="ARBA" id="ARBA00022485"/>
    </source>
</evidence>
<proteinExistence type="inferred from homology"/>
<dbReference type="GO" id="GO:0043365">
    <property type="term" value="F:[formate-C-acetyltransferase]-activating enzyme activity"/>
    <property type="evidence" value="ECO:0007669"/>
    <property type="project" value="InterPro"/>
</dbReference>
<dbReference type="Pfam" id="PF13353">
    <property type="entry name" value="Fer4_12"/>
    <property type="match status" value="1"/>
</dbReference>
<dbReference type="EC" id="1.97.1.-" evidence="7"/>
<evidence type="ECO:0000256" key="4">
    <source>
        <dbReference type="ARBA" id="ARBA00022723"/>
    </source>
</evidence>
<dbReference type="Gene3D" id="3.20.20.70">
    <property type="entry name" value="Aldolase class I"/>
    <property type="match status" value="1"/>
</dbReference>
<dbReference type="PANTHER" id="PTHR30352">
    <property type="entry name" value="PYRUVATE FORMATE-LYASE-ACTIVATING ENZYME"/>
    <property type="match status" value="1"/>
</dbReference>
<sequence length="176" mass="19540">MISVLDIVEDTMVDGPGFRTSVYCAGCPNACPGCHNPQSWDIRNGTMMSTADIMRVITADPFANVTFSGGDPMFQAEGFTELARAIRRETHKTIWCFTGFTFEYLLRQKTQRALLELLDVLVDGPFIKSLRDESLVFRGSSNQRLIDVQASLRGGKVIHLSPTRLQGEGSYLRTTA</sequence>
<protein>
    <recommendedName>
        <fullName evidence="7">Anaerobic ribonucleoside-triphosphate reductase-activating protein</fullName>
        <ecNumber evidence="7">1.97.1.-</ecNumber>
    </recommendedName>
</protein>
<evidence type="ECO:0000256" key="6">
    <source>
        <dbReference type="ARBA" id="ARBA00023014"/>
    </source>
</evidence>
<comment type="function">
    <text evidence="7">Activation of anaerobic ribonucleoside-triphosphate reductase under anaerobic conditions by generation of an organic free radical, using S-adenosylmethionine and reduced flavodoxin as cosubstrates to produce 5'-deoxy-adenosine.</text>
</comment>
<dbReference type="CDD" id="cd01335">
    <property type="entry name" value="Radical_SAM"/>
    <property type="match status" value="1"/>
</dbReference>
<keyword evidence="7" id="KW-0560">Oxidoreductase</keyword>
<dbReference type="PIRSF" id="PIRSF000368">
    <property type="entry name" value="NrdG"/>
    <property type="match status" value="1"/>
</dbReference>
<dbReference type="SUPFAM" id="SSF102114">
    <property type="entry name" value="Radical SAM enzymes"/>
    <property type="match status" value="1"/>
</dbReference>
<keyword evidence="5" id="KW-0408">Iron</keyword>
<keyword evidence="2" id="KW-0004">4Fe-4S</keyword>
<keyword evidence="9" id="KW-1185">Reference proteome</keyword>
<accession>A0A0S2KK66</accession>
<evidence type="ECO:0000256" key="7">
    <source>
        <dbReference type="PIRNR" id="PIRNR000368"/>
    </source>
</evidence>
<dbReference type="GO" id="GO:0046872">
    <property type="term" value="F:metal ion binding"/>
    <property type="evidence" value="ECO:0007669"/>
    <property type="project" value="UniProtKB-KW"/>
</dbReference>
<keyword evidence="4" id="KW-0479">Metal-binding</keyword>
<dbReference type="InterPro" id="IPR012837">
    <property type="entry name" value="NrdG"/>
</dbReference>
<reference evidence="9" key="1">
    <citation type="submission" date="2015-11" db="EMBL/GenBank/DDBJ databases">
        <authorList>
            <person name="Holder M.E."/>
            <person name="Ajami N.J."/>
            <person name="Petrosino J.F."/>
        </authorList>
    </citation>
    <scope>NUCLEOTIDE SEQUENCE [LARGE SCALE GENOMIC DNA]</scope>
    <source>
        <strain evidence="9">F0113</strain>
    </source>
</reference>
<dbReference type="SFLD" id="SFLDG01066">
    <property type="entry name" value="organic_radical-activating_enz"/>
    <property type="match status" value="1"/>
</dbReference>
<dbReference type="GO" id="GO:0004748">
    <property type="term" value="F:ribonucleoside-diphosphate reductase activity, thioredoxin disulfide as acceptor"/>
    <property type="evidence" value="ECO:0007669"/>
    <property type="project" value="TreeGrafter"/>
</dbReference>
<name>A0A0S2KK66_9BACT</name>
<dbReference type="SFLD" id="SFLDF00299">
    <property type="entry name" value="anaerobic_ribonucleoside-triph"/>
    <property type="match status" value="1"/>
</dbReference>
<gene>
    <name evidence="8" type="ORF">AS203_06065</name>
</gene>
<dbReference type="Proteomes" id="UP000056252">
    <property type="component" value="Chromosome"/>
</dbReference>
<dbReference type="InterPro" id="IPR007197">
    <property type="entry name" value="rSAM"/>
</dbReference>
<dbReference type="InterPro" id="IPR034457">
    <property type="entry name" value="Organic_radical-activating"/>
</dbReference>
<evidence type="ECO:0000313" key="9">
    <source>
        <dbReference type="Proteomes" id="UP000056252"/>
    </source>
</evidence>
<dbReference type="PANTHER" id="PTHR30352:SF2">
    <property type="entry name" value="ANAEROBIC RIBONUCLEOSIDE-TRIPHOSPHATE REDUCTASE-ACTIVATING PROTEIN"/>
    <property type="match status" value="1"/>
</dbReference>